<gene>
    <name evidence="2" type="ORF">ANE_LOCUS25442</name>
</gene>
<proteinExistence type="predicted"/>
<protein>
    <submittedName>
        <fullName evidence="2">Uncharacterized protein</fullName>
    </submittedName>
</protein>
<accession>A0A565CMP8</accession>
<dbReference type="AlphaFoldDB" id="A0A565CMP8"/>
<keyword evidence="3" id="KW-1185">Reference proteome</keyword>
<evidence type="ECO:0000313" key="3">
    <source>
        <dbReference type="Proteomes" id="UP000489600"/>
    </source>
</evidence>
<reference evidence="2" key="1">
    <citation type="submission" date="2019-07" db="EMBL/GenBank/DDBJ databases">
        <authorList>
            <person name="Dittberner H."/>
        </authorList>
    </citation>
    <scope>NUCLEOTIDE SEQUENCE [LARGE SCALE GENOMIC DNA]</scope>
</reference>
<dbReference type="EMBL" id="CABITT030000008">
    <property type="protein sequence ID" value="VVB14998.1"/>
    <property type="molecule type" value="Genomic_DNA"/>
</dbReference>
<keyword evidence="1" id="KW-0812">Transmembrane</keyword>
<dbReference type="Proteomes" id="UP000489600">
    <property type="component" value="Unassembled WGS sequence"/>
</dbReference>
<organism evidence="2 3">
    <name type="scientific">Arabis nemorensis</name>
    <dbReference type="NCBI Taxonomy" id="586526"/>
    <lineage>
        <taxon>Eukaryota</taxon>
        <taxon>Viridiplantae</taxon>
        <taxon>Streptophyta</taxon>
        <taxon>Embryophyta</taxon>
        <taxon>Tracheophyta</taxon>
        <taxon>Spermatophyta</taxon>
        <taxon>Magnoliopsida</taxon>
        <taxon>eudicotyledons</taxon>
        <taxon>Gunneridae</taxon>
        <taxon>Pentapetalae</taxon>
        <taxon>rosids</taxon>
        <taxon>malvids</taxon>
        <taxon>Brassicales</taxon>
        <taxon>Brassicaceae</taxon>
        <taxon>Arabideae</taxon>
        <taxon>Arabis</taxon>
    </lineage>
</organism>
<evidence type="ECO:0000313" key="2">
    <source>
        <dbReference type="EMBL" id="VVB14998.1"/>
    </source>
</evidence>
<comment type="caution">
    <text evidence="2">The sequence shown here is derived from an EMBL/GenBank/DDBJ whole genome shotgun (WGS) entry which is preliminary data.</text>
</comment>
<keyword evidence="1" id="KW-0472">Membrane</keyword>
<name>A0A565CMP8_9BRAS</name>
<feature type="transmembrane region" description="Helical" evidence="1">
    <location>
        <begin position="75"/>
        <end position="95"/>
    </location>
</feature>
<evidence type="ECO:0000256" key="1">
    <source>
        <dbReference type="SAM" id="Phobius"/>
    </source>
</evidence>
<sequence length="97" mass="10918">MQIHGGKKTAAVELRELDGGGKQVFRRDKKLKKEAEERTWIFKESSMQICGGKETAAIELRELDGDGNLVFRRELNVDAILSVVLVPLSLISFIFNK</sequence>
<keyword evidence="1" id="KW-1133">Transmembrane helix</keyword>